<keyword evidence="2 3" id="KW-0040">ANK repeat</keyword>
<dbReference type="Pfam" id="PF13637">
    <property type="entry name" value="Ank_4"/>
    <property type="match status" value="1"/>
</dbReference>
<dbReference type="AlphaFoldDB" id="A0A2S8FZA3"/>
<dbReference type="PANTHER" id="PTHR24198:SF165">
    <property type="entry name" value="ANKYRIN REPEAT-CONTAINING PROTEIN-RELATED"/>
    <property type="match status" value="1"/>
</dbReference>
<evidence type="ECO:0000313" key="5">
    <source>
        <dbReference type="Proteomes" id="UP000238322"/>
    </source>
</evidence>
<dbReference type="SMART" id="SM00248">
    <property type="entry name" value="ANK"/>
    <property type="match status" value="4"/>
</dbReference>
<evidence type="ECO:0000256" key="1">
    <source>
        <dbReference type="ARBA" id="ARBA00022737"/>
    </source>
</evidence>
<sequence length="251" mass="28349">MGMMLPRLRYTIPQLLLLTVVVSVVVMVWSRQVAWKDAEVRYMKLIAGSDGSPETIELVIRLVRRYPSLVERPGSMQWVILFGDLETCRFFLEHGANPNEIGTFLGEPPLHFAVVTDNPDLARLLFHFGVNPIMLRQDPRSGEVGDTFLHTAARRGNDELCQILIDEQLPLDARNAAGQTPLHLAAQWAPPRVVQTLLEHGAQSVPDYDGQTPRHLAEARQAEYTELNLRSAKVNAILHMLDKHWPARRAQ</sequence>
<feature type="repeat" description="ANK" evidence="3">
    <location>
        <begin position="177"/>
        <end position="203"/>
    </location>
</feature>
<dbReference type="PANTHER" id="PTHR24198">
    <property type="entry name" value="ANKYRIN REPEAT AND PROTEIN KINASE DOMAIN-CONTAINING PROTEIN"/>
    <property type="match status" value="1"/>
</dbReference>
<dbReference type="Proteomes" id="UP000238322">
    <property type="component" value="Unassembled WGS sequence"/>
</dbReference>
<dbReference type="SUPFAM" id="SSF48403">
    <property type="entry name" value="Ankyrin repeat"/>
    <property type="match status" value="1"/>
</dbReference>
<evidence type="ECO:0000256" key="2">
    <source>
        <dbReference type="ARBA" id="ARBA00023043"/>
    </source>
</evidence>
<dbReference type="Gene3D" id="1.25.40.20">
    <property type="entry name" value="Ankyrin repeat-containing domain"/>
    <property type="match status" value="2"/>
</dbReference>
<dbReference type="PROSITE" id="PS50088">
    <property type="entry name" value="ANK_REPEAT"/>
    <property type="match status" value="3"/>
</dbReference>
<dbReference type="InterPro" id="IPR002110">
    <property type="entry name" value="Ankyrin_rpt"/>
</dbReference>
<reference evidence="4 5" key="1">
    <citation type="submission" date="2018-02" db="EMBL/GenBank/DDBJ databases">
        <title>Comparative genomes isolates from brazilian mangrove.</title>
        <authorList>
            <person name="Araujo J.E."/>
            <person name="Taketani R.G."/>
            <person name="Silva M.C.P."/>
            <person name="Loureco M.V."/>
            <person name="Andreote F.D."/>
        </authorList>
    </citation>
    <scope>NUCLEOTIDE SEQUENCE [LARGE SCALE GENOMIC DNA]</scope>
    <source>
        <strain evidence="4 5">Hex-1 MGV</strain>
    </source>
</reference>
<evidence type="ECO:0000256" key="3">
    <source>
        <dbReference type="PROSITE-ProRule" id="PRU00023"/>
    </source>
</evidence>
<feature type="repeat" description="ANK" evidence="3">
    <location>
        <begin position="105"/>
        <end position="137"/>
    </location>
</feature>
<dbReference type="PROSITE" id="PS50297">
    <property type="entry name" value="ANK_REP_REGION"/>
    <property type="match status" value="3"/>
</dbReference>
<feature type="repeat" description="ANK" evidence="3">
    <location>
        <begin position="144"/>
        <end position="176"/>
    </location>
</feature>
<evidence type="ECO:0000313" key="4">
    <source>
        <dbReference type="EMBL" id="PQO37525.1"/>
    </source>
</evidence>
<keyword evidence="1" id="KW-0677">Repeat</keyword>
<proteinExistence type="predicted"/>
<gene>
    <name evidence="4" type="ORF">C5Y83_06160</name>
</gene>
<dbReference type="InterPro" id="IPR036770">
    <property type="entry name" value="Ankyrin_rpt-contain_sf"/>
</dbReference>
<organism evidence="4 5">
    <name type="scientific">Blastopirellula marina</name>
    <dbReference type="NCBI Taxonomy" id="124"/>
    <lineage>
        <taxon>Bacteria</taxon>
        <taxon>Pseudomonadati</taxon>
        <taxon>Planctomycetota</taxon>
        <taxon>Planctomycetia</taxon>
        <taxon>Pirellulales</taxon>
        <taxon>Pirellulaceae</taxon>
        <taxon>Blastopirellula</taxon>
    </lineage>
</organism>
<name>A0A2S8FZA3_9BACT</name>
<accession>A0A2S8FZA3</accession>
<protein>
    <submittedName>
        <fullName evidence="4">Uncharacterized protein</fullName>
    </submittedName>
</protein>
<dbReference type="EMBL" id="PUHY01000005">
    <property type="protein sequence ID" value="PQO37525.1"/>
    <property type="molecule type" value="Genomic_DNA"/>
</dbReference>
<comment type="caution">
    <text evidence="4">The sequence shown here is derived from an EMBL/GenBank/DDBJ whole genome shotgun (WGS) entry which is preliminary data.</text>
</comment>
<dbReference type="Pfam" id="PF12796">
    <property type="entry name" value="Ank_2"/>
    <property type="match status" value="1"/>
</dbReference>